<feature type="compositionally biased region" description="Polar residues" evidence="1">
    <location>
        <begin position="1"/>
        <end position="13"/>
    </location>
</feature>
<dbReference type="EMBL" id="JJPL01000055">
    <property type="protein sequence ID" value="KKG66370.1"/>
    <property type="molecule type" value="Genomic_DNA"/>
</dbReference>
<dbReference type="Proteomes" id="UP000034298">
    <property type="component" value="Unassembled WGS sequence"/>
</dbReference>
<evidence type="ECO:0000313" key="6">
    <source>
        <dbReference type="Proteomes" id="UP000034298"/>
    </source>
</evidence>
<evidence type="ECO:0000313" key="2">
    <source>
        <dbReference type="EMBL" id="KKG33832.1"/>
    </source>
</evidence>
<dbReference type="EMBL" id="JJPA01000103">
    <property type="protein sequence ID" value="KKG33832.1"/>
    <property type="molecule type" value="Genomic_DNA"/>
</dbReference>
<evidence type="ECO:0000313" key="5">
    <source>
        <dbReference type="EMBL" id="KKG77183.1"/>
    </source>
</evidence>
<dbReference type="Proteomes" id="UP000034399">
    <property type="component" value="Unassembled WGS sequence"/>
</dbReference>
<sequence length="72" mass="8602">MRIKQVQSSGKIRNSNKEHSTVLNDGFHPTWQVGEIRSVEEEGFSFRVKNKLIYIQTQFLYLFRKIKKLINF</sequence>
<evidence type="ECO:0000313" key="3">
    <source>
        <dbReference type="EMBL" id="KKG37242.1"/>
    </source>
</evidence>
<evidence type="ECO:0000256" key="1">
    <source>
        <dbReference type="SAM" id="MobiDB-lite"/>
    </source>
</evidence>
<feature type="region of interest" description="Disordered" evidence="1">
    <location>
        <begin position="1"/>
        <end position="26"/>
    </location>
</feature>
<evidence type="ECO:0000313" key="7">
    <source>
        <dbReference type="Proteomes" id="UP000034399"/>
    </source>
</evidence>
<dbReference type="PATRIC" id="fig|2209.61.peg.2515"/>
<dbReference type="EMBL" id="JJPM01000101">
    <property type="protein sequence ID" value="KKG77183.1"/>
    <property type="molecule type" value="Genomic_DNA"/>
</dbReference>
<dbReference type="AlphaFoldDB" id="A0A0F8E971"/>
<comment type="caution">
    <text evidence="3">The sequence shown here is derived from an EMBL/GenBank/DDBJ whole genome shotgun (WGS) entry which is preliminary data.</text>
</comment>
<accession>A0A0F8E971</accession>
<dbReference type="EMBL" id="JJPC01000028">
    <property type="protein sequence ID" value="KKG37242.1"/>
    <property type="molecule type" value="Genomic_DNA"/>
</dbReference>
<evidence type="ECO:0000313" key="8">
    <source>
        <dbReference type="Proteomes" id="UP000034424"/>
    </source>
</evidence>
<gene>
    <name evidence="3" type="ORF">DU30_10625</name>
    <name evidence="5" type="ORF">DU43_05760</name>
    <name evidence="2" type="ORF">DU52_11585</name>
    <name evidence="4" type="ORF">DU67_10470</name>
</gene>
<reference evidence="6 7" key="1">
    <citation type="journal article" date="2015" name="ISME J.">
        <title>Genomic and phenotypic differentiation among Methanosarcina mazei populations from Columbia River sediment.</title>
        <authorList>
            <person name="Youngblut N.D."/>
            <person name="Wirth J.S."/>
            <person name="Henriksen J.R."/>
            <person name="Smith M."/>
            <person name="Simon H."/>
            <person name="Metcalf W.W."/>
            <person name="Whitaker R.J."/>
        </authorList>
    </citation>
    <scope>NUCLEOTIDE SEQUENCE [LARGE SCALE GENOMIC DNA]</scope>
    <source>
        <strain evidence="2 7">3.F.A.1A.1</strain>
        <strain evidence="3 6">3.F.A.1B.1</strain>
        <strain evidence="4 8">3.F.T.2.1</strain>
        <strain evidence="5">3.H.A.1A.1</strain>
    </source>
</reference>
<protein>
    <submittedName>
        <fullName evidence="3">Uncharacterized protein</fullName>
    </submittedName>
</protein>
<dbReference type="Proteomes" id="UP000034424">
    <property type="component" value="Unassembled WGS sequence"/>
</dbReference>
<evidence type="ECO:0000313" key="4">
    <source>
        <dbReference type="EMBL" id="KKG66370.1"/>
    </source>
</evidence>
<proteinExistence type="predicted"/>
<name>A0A0F8E971_METMZ</name>
<organism evidence="3 6">
    <name type="scientific">Methanosarcina mazei</name>
    <name type="common">Methanosarcina frisia</name>
    <dbReference type="NCBI Taxonomy" id="2209"/>
    <lineage>
        <taxon>Archaea</taxon>
        <taxon>Methanobacteriati</taxon>
        <taxon>Methanobacteriota</taxon>
        <taxon>Stenosarchaea group</taxon>
        <taxon>Methanomicrobia</taxon>
        <taxon>Methanosarcinales</taxon>
        <taxon>Methanosarcinaceae</taxon>
        <taxon>Methanosarcina</taxon>
    </lineage>
</organism>